<name>A0AAW2L232_SESRA</name>
<dbReference type="AlphaFoldDB" id="A0AAW2L232"/>
<protein>
    <submittedName>
        <fullName evidence="1">Uncharacterized protein</fullName>
    </submittedName>
</protein>
<accession>A0AAW2L232</accession>
<evidence type="ECO:0000313" key="1">
    <source>
        <dbReference type="EMBL" id="KAL0312295.1"/>
    </source>
</evidence>
<dbReference type="EMBL" id="JACGWJ010000026">
    <property type="protein sequence ID" value="KAL0312295.1"/>
    <property type="molecule type" value="Genomic_DNA"/>
</dbReference>
<reference evidence="1" key="1">
    <citation type="submission" date="2020-06" db="EMBL/GenBank/DDBJ databases">
        <authorList>
            <person name="Li T."/>
            <person name="Hu X."/>
            <person name="Zhang T."/>
            <person name="Song X."/>
            <person name="Zhang H."/>
            <person name="Dai N."/>
            <person name="Sheng W."/>
            <person name="Hou X."/>
            <person name="Wei L."/>
        </authorList>
    </citation>
    <scope>NUCLEOTIDE SEQUENCE</scope>
    <source>
        <strain evidence="1">G02</strain>
        <tissue evidence="1">Leaf</tissue>
    </source>
</reference>
<gene>
    <name evidence="1" type="ORF">Sradi_5628800</name>
</gene>
<reference evidence="1" key="2">
    <citation type="journal article" date="2024" name="Plant">
        <title>Genomic evolution and insights into agronomic trait innovations of Sesamum species.</title>
        <authorList>
            <person name="Miao H."/>
            <person name="Wang L."/>
            <person name="Qu L."/>
            <person name="Liu H."/>
            <person name="Sun Y."/>
            <person name="Le M."/>
            <person name="Wang Q."/>
            <person name="Wei S."/>
            <person name="Zheng Y."/>
            <person name="Lin W."/>
            <person name="Duan Y."/>
            <person name="Cao H."/>
            <person name="Xiong S."/>
            <person name="Wang X."/>
            <person name="Wei L."/>
            <person name="Li C."/>
            <person name="Ma Q."/>
            <person name="Ju M."/>
            <person name="Zhao R."/>
            <person name="Li G."/>
            <person name="Mu C."/>
            <person name="Tian Q."/>
            <person name="Mei H."/>
            <person name="Zhang T."/>
            <person name="Gao T."/>
            <person name="Zhang H."/>
        </authorList>
    </citation>
    <scope>NUCLEOTIDE SEQUENCE</scope>
    <source>
        <strain evidence="1">G02</strain>
    </source>
</reference>
<sequence>MSPTTAAMYFLEDAGSFFCRQASQQRVRIGLLIEGAYLHQEAGGSSLESGGFPPIIWETSFFYPFSDRGPPVYSCCYGLDGQEGSCFREILYSDTSCPAILDGTRNFREAISFDILLSRYLDNLKLVETGS</sequence>
<comment type="caution">
    <text evidence="1">The sequence shown here is derived from an EMBL/GenBank/DDBJ whole genome shotgun (WGS) entry which is preliminary data.</text>
</comment>
<organism evidence="1">
    <name type="scientific">Sesamum radiatum</name>
    <name type="common">Black benniseed</name>
    <dbReference type="NCBI Taxonomy" id="300843"/>
    <lineage>
        <taxon>Eukaryota</taxon>
        <taxon>Viridiplantae</taxon>
        <taxon>Streptophyta</taxon>
        <taxon>Embryophyta</taxon>
        <taxon>Tracheophyta</taxon>
        <taxon>Spermatophyta</taxon>
        <taxon>Magnoliopsida</taxon>
        <taxon>eudicotyledons</taxon>
        <taxon>Gunneridae</taxon>
        <taxon>Pentapetalae</taxon>
        <taxon>asterids</taxon>
        <taxon>lamiids</taxon>
        <taxon>Lamiales</taxon>
        <taxon>Pedaliaceae</taxon>
        <taxon>Sesamum</taxon>
    </lineage>
</organism>
<proteinExistence type="predicted"/>